<evidence type="ECO:0000256" key="11">
    <source>
        <dbReference type="RuleBase" id="RU367005"/>
    </source>
</evidence>
<evidence type="ECO:0000313" key="12">
    <source>
        <dbReference type="EMBL" id="GMM44468.1"/>
    </source>
</evidence>
<name>A0AAV5QZT7_PICKL</name>
<dbReference type="EMBL" id="BTGB01000001">
    <property type="protein sequence ID" value="GMM44468.1"/>
    <property type="molecule type" value="Genomic_DNA"/>
</dbReference>
<evidence type="ECO:0000256" key="3">
    <source>
        <dbReference type="ARBA" id="ARBA00022448"/>
    </source>
</evidence>
<dbReference type="GO" id="GO:0015986">
    <property type="term" value="P:proton motive force-driven ATP synthesis"/>
    <property type="evidence" value="ECO:0007669"/>
    <property type="project" value="InterPro"/>
</dbReference>
<keyword evidence="5 11" id="KW-0375">Hydrogen ion transport</keyword>
<keyword evidence="6 11" id="KW-0999">Mitochondrion inner membrane</keyword>
<keyword evidence="3 11" id="KW-0813">Transport</keyword>
<reference evidence="12 13" key="1">
    <citation type="journal article" date="2023" name="Elife">
        <title>Identification of key yeast species and microbe-microbe interactions impacting larval growth of Drosophila in the wild.</title>
        <authorList>
            <person name="Mure A."/>
            <person name="Sugiura Y."/>
            <person name="Maeda R."/>
            <person name="Honda K."/>
            <person name="Sakurai N."/>
            <person name="Takahashi Y."/>
            <person name="Watada M."/>
            <person name="Katoh T."/>
            <person name="Gotoh A."/>
            <person name="Gotoh Y."/>
            <person name="Taniguchi I."/>
            <person name="Nakamura K."/>
            <person name="Hayashi T."/>
            <person name="Katayama T."/>
            <person name="Uemura T."/>
            <person name="Hattori Y."/>
        </authorList>
    </citation>
    <scope>NUCLEOTIDE SEQUENCE [LARGE SCALE GENOMIC DNA]</scope>
    <source>
        <strain evidence="12 13">PK-24</strain>
    </source>
</reference>
<evidence type="ECO:0000256" key="2">
    <source>
        <dbReference type="ARBA" id="ARBA00007333"/>
    </source>
</evidence>
<keyword evidence="7 11" id="KW-0406">Ion transport</keyword>
<evidence type="ECO:0000256" key="5">
    <source>
        <dbReference type="ARBA" id="ARBA00022781"/>
    </source>
</evidence>
<comment type="subcellular location">
    <subcellularLocation>
        <location evidence="1 11">Mitochondrion inner membrane</location>
    </subcellularLocation>
</comment>
<dbReference type="Pfam" id="PF05680">
    <property type="entry name" value="ATP-synt_E"/>
    <property type="match status" value="1"/>
</dbReference>
<proteinExistence type="inferred from homology"/>
<dbReference type="GO" id="GO:0015078">
    <property type="term" value="F:proton transmembrane transporter activity"/>
    <property type="evidence" value="ECO:0007669"/>
    <property type="project" value="InterPro"/>
</dbReference>
<dbReference type="AlphaFoldDB" id="A0AAV5QZT7"/>
<comment type="function">
    <text evidence="11">Subunit e, of the mitochondrial membrane ATP synthase complex (F(1)F(0) ATP synthase or Complex V) that produces ATP from ADP in the presence of a proton gradient across the membrane which is generated by electron transport complexes of the respiratory chain. ATP synthase complex consist of a soluble F(1) head domain - the catalytic core - and a membrane F(1) domain - the membrane proton channel. These two domains are linked by a central stalk rotating inside the F(1) region and a stationary peripheral stalk. During catalysis, ATP synthesis in the catalytic domain of F(1) is coupled via a rotary mechanism of the central stalk subunits to proton translocation. In vivo, can only synthesize ATP although its ATP hydrolase activity can be activated artificially in vitro. Part of the complex F(0) domain.</text>
</comment>
<organism evidence="12 13">
    <name type="scientific">Pichia kluyveri</name>
    <name type="common">Yeast</name>
    <dbReference type="NCBI Taxonomy" id="36015"/>
    <lineage>
        <taxon>Eukaryota</taxon>
        <taxon>Fungi</taxon>
        <taxon>Dikarya</taxon>
        <taxon>Ascomycota</taxon>
        <taxon>Saccharomycotina</taxon>
        <taxon>Pichiomycetes</taxon>
        <taxon>Pichiales</taxon>
        <taxon>Pichiaceae</taxon>
        <taxon>Pichia</taxon>
    </lineage>
</organism>
<sequence length="90" mass="9930">MSSTLNVFRYGALVAGVFYGFSHDLSLKSEAAKKKEEAEYQKKLNLIAQAKAEYKKLNPPKVESSTTFDLENPDLDFAKAIESAIAGLEN</sequence>
<keyword evidence="13" id="KW-1185">Reference proteome</keyword>
<protein>
    <recommendedName>
        <fullName evidence="11">ATP synthase F(0) complex subunit e, mitochondrial</fullName>
    </recommendedName>
</protein>
<comment type="similarity">
    <text evidence="2 11">Belongs to the ATPase e subunit family.</text>
</comment>
<keyword evidence="8 11" id="KW-0496">Mitochondrion</keyword>
<evidence type="ECO:0000256" key="9">
    <source>
        <dbReference type="ARBA" id="ARBA00023136"/>
    </source>
</evidence>
<evidence type="ECO:0000256" key="6">
    <source>
        <dbReference type="ARBA" id="ARBA00022792"/>
    </source>
</evidence>
<comment type="caution">
    <text evidence="12">The sequence shown here is derived from an EMBL/GenBank/DDBJ whole genome shotgun (WGS) entry which is preliminary data.</text>
</comment>
<accession>A0AAV5QZT7</accession>
<dbReference type="Proteomes" id="UP001378960">
    <property type="component" value="Unassembled WGS sequence"/>
</dbReference>
<dbReference type="InterPro" id="IPR008386">
    <property type="entry name" value="ATP_synth_F0_esu_mt"/>
</dbReference>
<comment type="subunit">
    <text evidence="11">F-type ATPases have 2 components, CF(1) - the catalytic core - and CF(0) - the membrane proton channel. CF(1) and CF(0) have multiple subunits.</text>
</comment>
<evidence type="ECO:0000256" key="10">
    <source>
        <dbReference type="ARBA" id="ARBA00023310"/>
    </source>
</evidence>
<evidence type="ECO:0000256" key="8">
    <source>
        <dbReference type="ARBA" id="ARBA00023128"/>
    </source>
</evidence>
<evidence type="ECO:0000256" key="1">
    <source>
        <dbReference type="ARBA" id="ARBA00004273"/>
    </source>
</evidence>
<evidence type="ECO:0000256" key="4">
    <source>
        <dbReference type="ARBA" id="ARBA00022547"/>
    </source>
</evidence>
<keyword evidence="10 11" id="KW-0066">ATP synthesis</keyword>
<dbReference type="GO" id="GO:0045259">
    <property type="term" value="C:proton-transporting ATP synthase complex"/>
    <property type="evidence" value="ECO:0007669"/>
    <property type="project" value="UniProtKB-UniRule"/>
</dbReference>
<gene>
    <name evidence="12" type="ORF">DAPK24_010430</name>
</gene>
<keyword evidence="9" id="KW-0472">Membrane</keyword>
<dbReference type="GO" id="GO:0005743">
    <property type="term" value="C:mitochondrial inner membrane"/>
    <property type="evidence" value="ECO:0007669"/>
    <property type="project" value="UniProtKB-SubCell"/>
</dbReference>
<evidence type="ECO:0000313" key="13">
    <source>
        <dbReference type="Proteomes" id="UP001378960"/>
    </source>
</evidence>
<evidence type="ECO:0000256" key="7">
    <source>
        <dbReference type="ARBA" id="ARBA00023065"/>
    </source>
</evidence>
<keyword evidence="4 11" id="KW-0138">CF(0)</keyword>